<feature type="transmembrane region" description="Helical" evidence="1">
    <location>
        <begin position="206"/>
        <end position="224"/>
    </location>
</feature>
<keyword evidence="1" id="KW-0812">Transmembrane</keyword>
<dbReference type="EMBL" id="JAPDFW010000109">
    <property type="protein sequence ID" value="KAJ5069037.1"/>
    <property type="molecule type" value="Genomic_DNA"/>
</dbReference>
<evidence type="ECO:0000256" key="1">
    <source>
        <dbReference type="SAM" id="Phobius"/>
    </source>
</evidence>
<feature type="transmembrane region" description="Helical" evidence="1">
    <location>
        <begin position="136"/>
        <end position="154"/>
    </location>
</feature>
<comment type="caution">
    <text evidence="2">The sequence shown here is derived from an EMBL/GenBank/DDBJ whole genome shotgun (WGS) entry which is preliminary data.</text>
</comment>
<organism evidence="2 3">
    <name type="scientific">Anaeramoeba ignava</name>
    <name type="common">Anaerobic marine amoeba</name>
    <dbReference type="NCBI Taxonomy" id="1746090"/>
    <lineage>
        <taxon>Eukaryota</taxon>
        <taxon>Metamonada</taxon>
        <taxon>Anaeramoebidae</taxon>
        <taxon>Anaeramoeba</taxon>
    </lineage>
</organism>
<feature type="transmembrane region" description="Helical" evidence="1">
    <location>
        <begin position="244"/>
        <end position="268"/>
    </location>
</feature>
<evidence type="ECO:0000313" key="2">
    <source>
        <dbReference type="EMBL" id="KAJ5069037.1"/>
    </source>
</evidence>
<gene>
    <name evidence="2" type="ORF">M0811_11937</name>
</gene>
<keyword evidence="1" id="KW-1133">Transmembrane helix</keyword>
<reference evidence="2" key="1">
    <citation type="submission" date="2022-10" db="EMBL/GenBank/DDBJ databases">
        <title>Novel sulphate-reducing endosymbionts in the free-living metamonad Anaeramoeba.</title>
        <authorList>
            <person name="Jerlstrom-Hultqvist J."/>
            <person name="Cepicka I."/>
            <person name="Gallot-Lavallee L."/>
            <person name="Salas-Leiva D."/>
            <person name="Curtis B.A."/>
            <person name="Zahonova K."/>
            <person name="Pipaliya S."/>
            <person name="Dacks J."/>
            <person name="Roger A.J."/>
        </authorList>
    </citation>
    <scope>NUCLEOTIDE SEQUENCE</scope>
    <source>
        <strain evidence="2">BMAN</strain>
    </source>
</reference>
<sequence>MTSTTKIYNTFSILNTKGLALGLMILLTLLYLAAGIITLIEMTKHLRFFLATTAHSQTTKKIRGFRVVILFISAWFMIHQGCISMFGFSSNHLYVLFIVAYAIPFYLQFCSYILLTWLLGIIRYATISNQKAIKKVLNPIFIVVLIISFGLLLFSGNYYSNEKMQFVVSGFIFLLLVLFLGTSAYLFYRFITRLSMSFQSRSRVKIFMNLIIFNSTLFLLRAIYDFINVGTTKIIDWSTKDDNTFFPFYFVWMIIFEILPVVVLVLAFHMNISNEMGRKGSLTSINTRYHDIEDDEDESD</sequence>
<accession>A0A9Q0L9Y6</accession>
<feature type="transmembrane region" description="Helical" evidence="1">
    <location>
        <begin position="20"/>
        <end position="40"/>
    </location>
</feature>
<dbReference type="AlphaFoldDB" id="A0A9Q0L9Y6"/>
<name>A0A9Q0L9Y6_ANAIG</name>
<proteinExistence type="predicted"/>
<protein>
    <submittedName>
        <fullName evidence="2">Uncharacterized protein</fullName>
    </submittedName>
</protein>
<feature type="transmembrane region" description="Helical" evidence="1">
    <location>
        <begin position="94"/>
        <end position="115"/>
    </location>
</feature>
<keyword evidence="1" id="KW-0472">Membrane</keyword>
<keyword evidence="3" id="KW-1185">Reference proteome</keyword>
<evidence type="ECO:0000313" key="3">
    <source>
        <dbReference type="Proteomes" id="UP001149090"/>
    </source>
</evidence>
<feature type="transmembrane region" description="Helical" evidence="1">
    <location>
        <begin position="166"/>
        <end position="186"/>
    </location>
</feature>
<feature type="transmembrane region" description="Helical" evidence="1">
    <location>
        <begin position="67"/>
        <end position="88"/>
    </location>
</feature>
<dbReference type="Proteomes" id="UP001149090">
    <property type="component" value="Unassembled WGS sequence"/>
</dbReference>